<accession>A0A0L8GI80</accession>
<reference evidence="1" key="1">
    <citation type="submission" date="2015-07" db="EMBL/GenBank/DDBJ databases">
        <title>MeaNS - Measles Nucleotide Surveillance Program.</title>
        <authorList>
            <person name="Tran T."/>
            <person name="Druce J."/>
        </authorList>
    </citation>
    <scope>NUCLEOTIDE SEQUENCE</scope>
    <source>
        <strain evidence="1">UCB-OBI-ISO-001</strain>
        <tissue evidence="1">Gonad</tissue>
    </source>
</reference>
<protein>
    <submittedName>
        <fullName evidence="1">Uncharacterized protein</fullName>
    </submittedName>
</protein>
<organism evidence="1">
    <name type="scientific">Octopus bimaculoides</name>
    <name type="common">California two-spotted octopus</name>
    <dbReference type="NCBI Taxonomy" id="37653"/>
    <lineage>
        <taxon>Eukaryota</taxon>
        <taxon>Metazoa</taxon>
        <taxon>Spiralia</taxon>
        <taxon>Lophotrochozoa</taxon>
        <taxon>Mollusca</taxon>
        <taxon>Cephalopoda</taxon>
        <taxon>Coleoidea</taxon>
        <taxon>Octopodiformes</taxon>
        <taxon>Octopoda</taxon>
        <taxon>Incirrata</taxon>
        <taxon>Octopodidae</taxon>
        <taxon>Octopus</taxon>
    </lineage>
</organism>
<dbReference type="AlphaFoldDB" id="A0A0L8GI80"/>
<dbReference type="EMBL" id="KQ421720">
    <property type="protein sequence ID" value="KOF76707.1"/>
    <property type="molecule type" value="Genomic_DNA"/>
</dbReference>
<sequence length="62" mass="7329">MFDIQFVQLLFVTEKLLKRRTISLSSSTSCVPPVFIPPGFISFHMESYVVVFWKYSKYFLTK</sequence>
<gene>
    <name evidence="1" type="ORF">OCBIM_22033033mg</name>
</gene>
<proteinExistence type="predicted"/>
<evidence type="ECO:0000313" key="1">
    <source>
        <dbReference type="EMBL" id="KOF76707.1"/>
    </source>
</evidence>
<name>A0A0L8GI80_OCTBM</name>